<accession>A0ABV6BJG8</accession>
<dbReference type="EMBL" id="JBHLXP010000005">
    <property type="protein sequence ID" value="MFC0050182.1"/>
    <property type="molecule type" value="Genomic_DNA"/>
</dbReference>
<dbReference type="InterPro" id="IPR036736">
    <property type="entry name" value="ACP-like_sf"/>
</dbReference>
<reference evidence="1 2" key="1">
    <citation type="submission" date="2024-09" db="EMBL/GenBank/DDBJ databases">
        <authorList>
            <person name="Sun Q."/>
            <person name="Mori K."/>
        </authorList>
    </citation>
    <scope>NUCLEOTIDE SEQUENCE [LARGE SCALE GENOMIC DNA]</scope>
    <source>
        <strain evidence="1 2">KCTC 23315</strain>
    </source>
</reference>
<proteinExistence type="predicted"/>
<organism evidence="1 2">
    <name type="scientific">Rheinheimera tilapiae</name>
    <dbReference type="NCBI Taxonomy" id="875043"/>
    <lineage>
        <taxon>Bacteria</taxon>
        <taxon>Pseudomonadati</taxon>
        <taxon>Pseudomonadota</taxon>
        <taxon>Gammaproteobacteria</taxon>
        <taxon>Chromatiales</taxon>
        <taxon>Chromatiaceae</taxon>
        <taxon>Rheinheimera</taxon>
    </lineage>
</organism>
<sequence length="87" mass="9669">MQHQELQQTNVQKLQQAFATALVVDLSLITDDLAYNSIPQWDSTAHMLLIAELENSFNLLLDTDDIIDMSSVAKAREILAKHGVAFG</sequence>
<dbReference type="Gene3D" id="1.10.1200.10">
    <property type="entry name" value="ACP-like"/>
    <property type="match status" value="1"/>
</dbReference>
<dbReference type="SUPFAM" id="SSF47336">
    <property type="entry name" value="ACP-like"/>
    <property type="match status" value="1"/>
</dbReference>
<evidence type="ECO:0000313" key="2">
    <source>
        <dbReference type="Proteomes" id="UP001589813"/>
    </source>
</evidence>
<keyword evidence="2" id="KW-1185">Reference proteome</keyword>
<dbReference type="Proteomes" id="UP001589813">
    <property type="component" value="Unassembled WGS sequence"/>
</dbReference>
<dbReference type="RefSeq" id="WP_377247483.1">
    <property type="nucleotide sequence ID" value="NZ_JBHLXP010000005.1"/>
</dbReference>
<gene>
    <name evidence="1" type="ORF">ACFFJP_17915</name>
</gene>
<protein>
    <submittedName>
        <fullName evidence="1">Acyl carrier protein</fullName>
    </submittedName>
</protein>
<evidence type="ECO:0000313" key="1">
    <source>
        <dbReference type="EMBL" id="MFC0050182.1"/>
    </source>
</evidence>
<comment type="caution">
    <text evidence="1">The sequence shown here is derived from an EMBL/GenBank/DDBJ whole genome shotgun (WGS) entry which is preliminary data.</text>
</comment>
<name>A0ABV6BJG8_9GAMM</name>